<dbReference type="AlphaFoldDB" id="A0A9P6B5X0"/>
<dbReference type="Gene3D" id="3.50.50.60">
    <property type="entry name" value="FAD/NAD(P)-binding domain"/>
    <property type="match status" value="1"/>
</dbReference>
<evidence type="ECO:0000256" key="2">
    <source>
        <dbReference type="ARBA" id="ARBA00004924"/>
    </source>
</evidence>
<dbReference type="GO" id="GO:0016491">
    <property type="term" value="F:oxidoreductase activity"/>
    <property type="evidence" value="ECO:0007669"/>
    <property type="project" value="UniProtKB-KW"/>
</dbReference>
<reference evidence="12" key="1">
    <citation type="journal article" date="2020" name="Nat. Commun.">
        <title>Large-scale genome sequencing of mycorrhizal fungi provides insights into the early evolution of symbiotic traits.</title>
        <authorList>
            <person name="Miyauchi S."/>
            <person name="Kiss E."/>
            <person name="Kuo A."/>
            <person name="Drula E."/>
            <person name="Kohler A."/>
            <person name="Sanchez-Garcia M."/>
            <person name="Morin E."/>
            <person name="Andreopoulos B."/>
            <person name="Barry K.W."/>
            <person name="Bonito G."/>
            <person name="Buee M."/>
            <person name="Carver A."/>
            <person name="Chen C."/>
            <person name="Cichocki N."/>
            <person name="Clum A."/>
            <person name="Culley D."/>
            <person name="Crous P.W."/>
            <person name="Fauchery L."/>
            <person name="Girlanda M."/>
            <person name="Hayes R.D."/>
            <person name="Keri Z."/>
            <person name="LaButti K."/>
            <person name="Lipzen A."/>
            <person name="Lombard V."/>
            <person name="Magnuson J."/>
            <person name="Maillard F."/>
            <person name="Murat C."/>
            <person name="Nolan M."/>
            <person name="Ohm R.A."/>
            <person name="Pangilinan J."/>
            <person name="Pereira M.F."/>
            <person name="Perotto S."/>
            <person name="Peter M."/>
            <person name="Pfister S."/>
            <person name="Riley R."/>
            <person name="Sitrit Y."/>
            <person name="Stielow J.B."/>
            <person name="Szollosi G."/>
            <person name="Zifcakova L."/>
            <person name="Stursova M."/>
            <person name="Spatafora J.W."/>
            <person name="Tedersoo L."/>
            <person name="Vaario L.M."/>
            <person name="Yamada A."/>
            <person name="Yan M."/>
            <person name="Wang P."/>
            <person name="Xu J."/>
            <person name="Bruns T."/>
            <person name="Baldrian P."/>
            <person name="Vilgalys R."/>
            <person name="Dunand C."/>
            <person name="Henrissat B."/>
            <person name="Grigoriev I.V."/>
            <person name="Hibbett D."/>
            <person name="Nagy L.G."/>
            <person name="Martin F.M."/>
        </authorList>
    </citation>
    <scope>NUCLEOTIDE SEQUENCE</scope>
    <source>
        <strain evidence="12">UP504</strain>
    </source>
</reference>
<evidence type="ECO:0000256" key="1">
    <source>
        <dbReference type="ARBA" id="ARBA00001974"/>
    </source>
</evidence>
<evidence type="ECO:0000256" key="8">
    <source>
        <dbReference type="ARBA" id="ARBA00023002"/>
    </source>
</evidence>
<accession>A0A9P6B5X0</accession>
<organism evidence="12 13">
    <name type="scientific">Hydnum rufescens UP504</name>
    <dbReference type="NCBI Taxonomy" id="1448309"/>
    <lineage>
        <taxon>Eukaryota</taxon>
        <taxon>Fungi</taxon>
        <taxon>Dikarya</taxon>
        <taxon>Basidiomycota</taxon>
        <taxon>Agaricomycotina</taxon>
        <taxon>Agaricomycetes</taxon>
        <taxon>Cantharellales</taxon>
        <taxon>Hydnaceae</taxon>
        <taxon>Hydnum</taxon>
    </lineage>
</organism>
<evidence type="ECO:0000256" key="9">
    <source>
        <dbReference type="ARBA" id="ARBA00047598"/>
    </source>
</evidence>
<evidence type="ECO:0000256" key="10">
    <source>
        <dbReference type="ARBA" id="ARBA00049248"/>
    </source>
</evidence>
<proteinExistence type="inferred from homology"/>
<comment type="caution">
    <text evidence="12">The sequence shown here is derived from an EMBL/GenBank/DDBJ whole genome shotgun (WGS) entry which is preliminary data.</text>
</comment>
<comment type="similarity">
    <text evidence="3">Belongs to the lysine N(6)-hydroxylase/L-ornithine N(5)-oxygenase family.</text>
</comment>
<dbReference type="Pfam" id="PF13434">
    <property type="entry name" value="Lys_Orn_oxgnase"/>
    <property type="match status" value="1"/>
</dbReference>
<keyword evidence="6" id="KW-0274">FAD</keyword>
<evidence type="ECO:0000256" key="3">
    <source>
        <dbReference type="ARBA" id="ARBA00007588"/>
    </source>
</evidence>
<comment type="catalytic activity">
    <reaction evidence="10">
        <text>L-ornithine + NADH + O2 = N(5)-hydroxy-L-ornithine + NAD(+) + H2O</text>
        <dbReference type="Rhea" id="RHEA:41512"/>
        <dbReference type="ChEBI" id="CHEBI:15377"/>
        <dbReference type="ChEBI" id="CHEBI:15379"/>
        <dbReference type="ChEBI" id="CHEBI:46911"/>
        <dbReference type="ChEBI" id="CHEBI:57540"/>
        <dbReference type="ChEBI" id="CHEBI:57945"/>
        <dbReference type="ChEBI" id="CHEBI:78275"/>
        <dbReference type="EC" id="1.14.13.196"/>
    </reaction>
</comment>
<keyword evidence="8" id="KW-0560">Oxidoreductase</keyword>
<comment type="pathway">
    <text evidence="2">Siderophore biosynthesis.</text>
</comment>
<keyword evidence="5" id="KW-0285">Flavoprotein</keyword>
<keyword evidence="7" id="KW-0521">NADP</keyword>
<dbReference type="InterPro" id="IPR025700">
    <property type="entry name" value="Lys/Orn_oxygenase"/>
</dbReference>
<protein>
    <recommendedName>
        <fullName evidence="4">L-ornithine N(5)-monooxygenase [NAD(P)H]</fullName>
        <ecNumber evidence="4">1.14.13.196</ecNumber>
    </recommendedName>
</protein>
<feature type="region of interest" description="Disordered" evidence="11">
    <location>
        <begin position="1"/>
        <end position="28"/>
    </location>
</feature>
<dbReference type="InterPro" id="IPR036188">
    <property type="entry name" value="FAD/NAD-bd_sf"/>
</dbReference>
<evidence type="ECO:0000256" key="5">
    <source>
        <dbReference type="ARBA" id="ARBA00022630"/>
    </source>
</evidence>
<evidence type="ECO:0000256" key="6">
    <source>
        <dbReference type="ARBA" id="ARBA00022827"/>
    </source>
</evidence>
<keyword evidence="13" id="KW-1185">Reference proteome</keyword>
<dbReference type="OrthoDB" id="3519933at2759"/>
<gene>
    <name evidence="12" type="ORF">BS47DRAFT_1389362</name>
</gene>
<comment type="catalytic activity">
    <reaction evidence="9">
        <text>L-ornithine + NADPH + O2 = N(5)-hydroxy-L-ornithine + NADP(+) + H2O</text>
        <dbReference type="Rhea" id="RHEA:41508"/>
        <dbReference type="ChEBI" id="CHEBI:15377"/>
        <dbReference type="ChEBI" id="CHEBI:15379"/>
        <dbReference type="ChEBI" id="CHEBI:46911"/>
        <dbReference type="ChEBI" id="CHEBI:57783"/>
        <dbReference type="ChEBI" id="CHEBI:58349"/>
        <dbReference type="ChEBI" id="CHEBI:78275"/>
        <dbReference type="EC" id="1.14.13.196"/>
    </reaction>
</comment>
<sequence length="153" mass="16849">MQWLRQRSACSIKKRRTPPTSGPPHHFMRGRPVTRCLRIIHTSVYARFIDQTSLSISVRFRAPNSSQGANVSPLRIAVVGGDQSTAEALLNLHGGLSSIPLHHDNHGEVSLDASTRAHSIDLIIRKGSLKPSDDSPFTDEIFDLASTNFKRAS</sequence>
<evidence type="ECO:0000256" key="11">
    <source>
        <dbReference type="SAM" id="MobiDB-lite"/>
    </source>
</evidence>
<dbReference type="EC" id="1.14.13.196" evidence="4"/>
<dbReference type="EMBL" id="MU128928">
    <property type="protein sequence ID" value="KAF9517902.1"/>
    <property type="molecule type" value="Genomic_DNA"/>
</dbReference>
<dbReference type="Proteomes" id="UP000886523">
    <property type="component" value="Unassembled WGS sequence"/>
</dbReference>
<evidence type="ECO:0000313" key="12">
    <source>
        <dbReference type="EMBL" id="KAF9517902.1"/>
    </source>
</evidence>
<evidence type="ECO:0000256" key="7">
    <source>
        <dbReference type="ARBA" id="ARBA00022857"/>
    </source>
</evidence>
<name>A0A9P6B5X0_9AGAM</name>
<evidence type="ECO:0000256" key="4">
    <source>
        <dbReference type="ARBA" id="ARBA00012881"/>
    </source>
</evidence>
<evidence type="ECO:0000313" key="13">
    <source>
        <dbReference type="Proteomes" id="UP000886523"/>
    </source>
</evidence>
<comment type="cofactor">
    <cofactor evidence="1">
        <name>FAD</name>
        <dbReference type="ChEBI" id="CHEBI:57692"/>
    </cofactor>
</comment>